<dbReference type="STRING" id="1223515.B842_07190"/>
<dbReference type="EMBL" id="CP005286">
    <property type="protein sequence ID" value="AJE33287.1"/>
    <property type="molecule type" value="Genomic_DNA"/>
</dbReference>
<dbReference type="NCBIfam" id="TIGR01777">
    <property type="entry name" value="yfcH"/>
    <property type="match status" value="1"/>
</dbReference>
<dbReference type="OrthoDB" id="9801773at2"/>
<evidence type="ECO:0008006" key="6">
    <source>
        <dbReference type="Google" id="ProtNLM"/>
    </source>
</evidence>
<proteinExistence type="inferred from homology"/>
<dbReference type="PANTHER" id="PTHR11092:SF0">
    <property type="entry name" value="EPIMERASE FAMILY PROTEIN SDR39U1"/>
    <property type="match status" value="1"/>
</dbReference>
<dbReference type="CDD" id="cd07820">
    <property type="entry name" value="SRPBCC_3"/>
    <property type="match status" value="1"/>
</dbReference>
<dbReference type="Proteomes" id="UP000031524">
    <property type="component" value="Chromosome"/>
</dbReference>
<dbReference type="SUPFAM" id="SSF51735">
    <property type="entry name" value="NAD(P)-binding Rossmann-fold domains"/>
    <property type="match status" value="1"/>
</dbReference>
<feature type="domain" description="DUF1731" evidence="3">
    <location>
        <begin position="391"/>
        <end position="438"/>
    </location>
</feature>
<accession>A0A0B5D875</accession>
<evidence type="ECO:0000259" key="2">
    <source>
        <dbReference type="Pfam" id="PF01370"/>
    </source>
</evidence>
<organism evidence="4 5">
    <name type="scientific">Corynebacterium humireducens NBRC 106098 = DSM 45392</name>
    <dbReference type="NCBI Taxonomy" id="1223515"/>
    <lineage>
        <taxon>Bacteria</taxon>
        <taxon>Bacillati</taxon>
        <taxon>Actinomycetota</taxon>
        <taxon>Actinomycetes</taxon>
        <taxon>Mycobacteriales</taxon>
        <taxon>Corynebacteriaceae</taxon>
        <taxon>Corynebacterium</taxon>
    </lineage>
</organism>
<dbReference type="KEGG" id="chm:B842_07190"/>
<dbReference type="InterPro" id="IPR001509">
    <property type="entry name" value="Epimerase_deHydtase"/>
</dbReference>
<sequence>MSLTTSHVVPAPREQVWEWHTRPGALVRLTPPFLPFIPMKQADKLSDGTTIFGLPAGLKWVSRHDLSNYRRGHRFTDVCINAPVKTLANWRHVHDFADHEDGTLVTDTVTTRLPANAITSFFAYRQQQLINDFLFLDRVAALQPEKPLTIALTGSRGLVGRALMAQLGTAGHHVIQLVRRNPKPYQRLWEPFSPAPDLLDGVDVLVHLAGEPIFGRFSAAHKQAIRDSRVTPTNRLARLVAGSPTVHTMIAASAVGYYGADRGDEVLTETSERGEGFLADVVSEWEAATVVAAEAGKRVMNVRFGAIMSARSGMLPVLKALFSTGLGGSFGDGQIWFPWISIDDATDILTRGVLDPAWSGPVNAVSPTETLNRDLTAALSTELRRPAFIPIPSIGPAIILGRQGAQELALANQRVRPQMLLDADHTFRYPTLDRTLAHELGGESLFDAVRELEAPEGENQLGLDG</sequence>
<evidence type="ECO:0000259" key="3">
    <source>
        <dbReference type="Pfam" id="PF08338"/>
    </source>
</evidence>
<dbReference type="Pfam" id="PF08338">
    <property type="entry name" value="DUF1731"/>
    <property type="match status" value="1"/>
</dbReference>
<dbReference type="Pfam" id="PF01370">
    <property type="entry name" value="Epimerase"/>
    <property type="match status" value="1"/>
</dbReference>
<evidence type="ECO:0000256" key="1">
    <source>
        <dbReference type="ARBA" id="ARBA00009353"/>
    </source>
</evidence>
<name>A0A0B5D875_9CORY</name>
<gene>
    <name evidence="4" type="ORF">B842_07190</name>
</gene>
<dbReference type="Gene3D" id="3.40.50.720">
    <property type="entry name" value="NAD(P)-binding Rossmann-like Domain"/>
    <property type="match status" value="1"/>
</dbReference>
<dbReference type="RefSeq" id="WP_040085933.1">
    <property type="nucleotide sequence ID" value="NZ_BCSU01000006.1"/>
</dbReference>
<dbReference type="PANTHER" id="PTHR11092">
    <property type="entry name" value="SUGAR NUCLEOTIDE EPIMERASE RELATED"/>
    <property type="match status" value="1"/>
</dbReference>
<dbReference type="InterPro" id="IPR023393">
    <property type="entry name" value="START-like_dom_sf"/>
</dbReference>
<dbReference type="SUPFAM" id="SSF55961">
    <property type="entry name" value="Bet v1-like"/>
    <property type="match status" value="1"/>
</dbReference>
<comment type="similarity">
    <text evidence="1">Belongs to the NAD(P)-dependent epimerase/dehydratase family. SDR39U1 subfamily.</text>
</comment>
<dbReference type="InterPro" id="IPR013549">
    <property type="entry name" value="DUF1731"/>
</dbReference>
<feature type="domain" description="NAD-dependent epimerase/dehydratase" evidence="2">
    <location>
        <begin position="150"/>
        <end position="350"/>
    </location>
</feature>
<protein>
    <recommendedName>
        <fullName evidence="6">Nucleoside-diphosphate sugar epimerase</fullName>
    </recommendedName>
</protein>
<dbReference type="AlphaFoldDB" id="A0A0B5D875"/>
<dbReference type="InterPro" id="IPR010099">
    <property type="entry name" value="SDR39U1"/>
</dbReference>
<dbReference type="InterPro" id="IPR036291">
    <property type="entry name" value="NAD(P)-bd_dom_sf"/>
</dbReference>
<dbReference type="Gene3D" id="3.30.530.20">
    <property type="match status" value="1"/>
</dbReference>
<keyword evidence="5" id="KW-1185">Reference proteome</keyword>
<evidence type="ECO:0000313" key="5">
    <source>
        <dbReference type="Proteomes" id="UP000031524"/>
    </source>
</evidence>
<reference evidence="4 5" key="1">
    <citation type="submission" date="2013-04" db="EMBL/GenBank/DDBJ databases">
        <title>Complete genome sequence of Corynebacterium humireducens DSM 45392(T), isolated from a wastewater-fed microbial fuel cell.</title>
        <authorList>
            <person name="Ruckert C."/>
            <person name="Albersmeier A."/>
            <person name="Kalinowski J."/>
        </authorList>
    </citation>
    <scope>NUCLEOTIDE SEQUENCE [LARGE SCALE GENOMIC DNA]</scope>
    <source>
        <strain evidence="5">MFC-5</strain>
    </source>
</reference>
<dbReference type="HOGENOM" id="CLU_047373_4_0_11"/>
<evidence type="ECO:0000313" key="4">
    <source>
        <dbReference type="EMBL" id="AJE33287.1"/>
    </source>
</evidence>